<dbReference type="AlphaFoldDB" id="A0AAD3XKR5"/>
<dbReference type="PANTHER" id="PTHR24015">
    <property type="entry name" value="OS07G0578800 PROTEIN-RELATED"/>
    <property type="match status" value="1"/>
</dbReference>
<dbReference type="Pfam" id="PF13041">
    <property type="entry name" value="PPR_2"/>
    <property type="match status" value="4"/>
</dbReference>
<evidence type="ECO:0000313" key="3">
    <source>
        <dbReference type="EMBL" id="GMH08262.1"/>
    </source>
</evidence>
<gene>
    <name evidence="3" type="ORF">Nepgr_010102</name>
</gene>
<feature type="repeat" description="PPR" evidence="2">
    <location>
        <begin position="254"/>
        <end position="288"/>
    </location>
</feature>
<dbReference type="InterPro" id="IPR002885">
    <property type="entry name" value="PPR_rpt"/>
</dbReference>
<feature type="repeat" description="PPR" evidence="2">
    <location>
        <begin position="700"/>
        <end position="735"/>
    </location>
</feature>
<keyword evidence="1" id="KW-0677">Repeat</keyword>
<dbReference type="FunFam" id="1.25.40.10:FF:000090">
    <property type="entry name" value="Pentatricopeptide repeat-containing protein, chloroplastic"/>
    <property type="match status" value="1"/>
</dbReference>
<dbReference type="InterPro" id="IPR011990">
    <property type="entry name" value="TPR-like_helical_dom_sf"/>
</dbReference>
<feature type="repeat" description="PPR" evidence="2">
    <location>
        <begin position="461"/>
        <end position="495"/>
    </location>
</feature>
<sequence length="849" mass="94272">MRQFLCSSPRIASHCGLHLIFHRLLSSAASPSSLCRSPLLFPSLLEKRSFTFSLNSLIEVLAQCHKFLQSLFLFRKISTIRTSFELDPLVFPSLLSSCACLCHLNIGKSTHGFLIKCGFMTWDSVNIGLIEMYVKFGERGDAYQLFEEMPIKNERFCNSLVCDFGFNGFFEESLVFFDVILALGFFPYLKSVYFAVLACGELRRLDKGIWLYNFVIRNGFDAHVLIGNSLISMYIKMDRLDFACCAFNSMKDKDIVSWNSLITGFAQNGNWAEAFKTFLSMKEVGNLIPNRVTFLGLVLACGRAGDLDQGKSIHGHSIVTGLLSDFRLGTAIVDMYAKCNSTQCAQTVFQEGMFKKSLVSWNSLISGYSQNGHYWEAAQLFKNMITESNLKPDSVTFANVLPAYSGLESIELIKSSHALMVKIGLEKGKDVVLSTAVVDAYGKCLDVAAAKLLFTCIEKPNAATWNAMIAVYCLNHYPELGMLVFLEMLQSKVSPDAVTVIILLQLCGELGSLKQGNMAHCYSLSKGFSSHHTVQNTMIDMYMRCGSVENSENLFRLMPVKSVITWNTMLSGYVKIGSCFRTMKVFSQMLSESEYSPDSVTLISLIQAAGAVVSGHGPSIAHSFAVKLGLDAEALVINSLMDAYAKNGMIENARSLFMHMGQMRDQCSWNVMIAGYGINGQGVKACELVKQMEENGYKPDSITFTSVLFSCCHSGLIEEGHEYFHMMLDKYNIKPGLQHWTCIIDMLGHAGRLEEAHRLVVSQNAGGDALSDSDAIWGALLDASRMNMNLEVGELAGNTLSKLAPENCGYHILLSNLYASCYRWDEATKVRRVFEDRLTKKPGISLVQI</sequence>
<protein>
    <recommendedName>
        <fullName evidence="5">Pentatricopeptide repeat-containing protein</fullName>
    </recommendedName>
</protein>
<dbReference type="FunFam" id="1.25.40.10:FF:000073">
    <property type="entry name" value="Pentatricopeptide repeat-containing protein chloroplastic"/>
    <property type="match status" value="1"/>
</dbReference>
<name>A0AAD3XKR5_NEPGR</name>
<dbReference type="PROSITE" id="PS51375">
    <property type="entry name" value="PPR"/>
    <property type="match status" value="6"/>
</dbReference>
<feature type="repeat" description="PPR" evidence="2">
    <location>
        <begin position="357"/>
        <end position="392"/>
    </location>
</feature>
<evidence type="ECO:0008006" key="5">
    <source>
        <dbReference type="Google" id="ProtNLM"/>
    </source>
</evidence>
<reference evidence="3" key="1">
    <citation type="submission" date="2023-05" db="EMBL/GenBank/DDBJ databases">
        <title>Nepenthes gracilis genome sequencing.</title>
        <authorList>
            <person name="Fukushima K."/>
        </authorList>
    </citation>
    <scope>NUCLEOTIDE SEQUENCE</scope>
    <source>
        <strain evidence="3">SING2019-196</strain>
    </source>
</reference>
<accession>A0AAD3XKR5</accession>
<evidence type="ECO:0000256" key="2">
    <source>
        <dbReference type="PROSITE-ProRule" id="PRU00708"/>
    </source>
</evidence>
<dbReference type="EMBL" id="BSYO01000008">
    <property type="protein sequence ID" value="GMH08262.1"/>
    <property type="molecule type" value="Genomic_DNA"/>
</dbReference>
<dbReference type="InterPro" id="IPR046960">
    <property type="entry name" value="PPR_At4g14850-like_plant"/>
</dbReference>
<dbReference type="Pfam" id="PF01535">
    <property type="entry name" value="PPR"/>
    <property type="match status" value="4"/>
</dbReference>
<dbReference type="PANTHER" id="PTHR24015:SF553">
    <property type="entry name" value="DYW DOMAIN-CONTAINING PROTEIN"/>
    <property type="match status" value="1"/>
</dbReference>
<dbReference type="GO" id="GO:0009451">
    <property type="term" value="P:RNA modification"/>
    <property type="evidence" value="ECO:0007669"/>
    <property type="project" value="InterPro"/>
</dbReference>
<dbReference type="Proteomes" id="UP001279734">
    <property type="component" value="Unassembled WGS sequence"/>
</dbReference>
<keyword evidence="4" id="KW-1185">Reference proteome</keyword>
<dbReference type="InterPro" id="IPR046848">
    <property type="entry name" value="E_motif"/>
</dbReference>
<proteinExistence type="predicted"/>
<dbReference type="Pfam" id="PF20431">
    <property type="entry name" value="E_motif"/>
    <property type="match status" value="1"/>
</dbReference>
<comment type="caution">
    <text evidence="3">The sequence shown here is derived from an EMBL/GenBank/DDBJ whole genome shotgun (WGS) entry which is preliminary data.</text>
</comment>
<dbReference type="Gene3D" id="1.25.40.10">
    <property type="entry name" value="Tetratricopeptide repeat domain"/>
    <property type="match status" value="7"/>
</dbReference>
<organism evidence="3 4">
    <name type="scientific">Nepenthes gracilis</name>
    <name type="common">Slender pitcher plant</name>
    <dbReference type="NCBI Taxonomy" id="150966"/>
    <lineage>
        <taxon>Eukaryota</taxon>
        <taxon>Viridiplantae</taxon>
        <taxon>Streptophyta</taxon>
        <taxon>Embryophyta</taxon>
        <taxon>Tracheophyta</taxon>
        <taxon>Spermatophyta</taxon>
        <taxon>Magnoliopsida</taxon>
        <taxon>eudicotyledons</taxon>
        <taxon>Gunneridae</taxon>
        <taxon>Pentapetalae</taxon>
        <taxon>Caryophyllales</taxon>
        <taxon>Nepenthaceae</taxon>
        <taxon>Nepenthes</taxon>
    </lineage>
</organism>
<feature type="repeat" description="PPR" evidence="2">
    <location>
        <begin position="665"/>
        <end position="699"/>
    </location>
</feature>
<feature type="repeat" description="PPR" evidence="2">
    <location>
        <begin position="562"/>
        <end position="597"/>
    </location>
</feature>
<dbReference type="NCBIfam" id="TIGR00756">
    <property type="entry name" value="PPR"/>
    <property type="match status" value="7"/>
</dbReference>
<evidence type="ECO:0000256" key="1">
    <source>
        <dbReference type="ARBA" id="ARBA00022737"/>
    </source>
</evidence>
<evidence type="ECO:0000313" key="4">
    <source>
        <dbReference type="Proteomes" id="UP001279734"/>
    </source>
</evidence>
<dbReference type="GO" id="GO:0003729">
    <property type="term" value="F:mRNA binding"/>
    <property type="evidence" value="ECO:0007669"/>
    <property type="project" value="UniProtKB-ARBA"/>
</dbReference>